<dbReference type="GO" id="GO:0005763">
    <property type="term" value="C:mitochondrial small ribosomal subunit"/>
    <property type="evidence" value="ECO:0007669"/>
    <property type="project" value="TreeGrafter"/>
</dbReference>
<dbReference type="AlphaFoldDB" id="A0AAN6RQ36"/>
<reference evidence="4" key="1">
    <citation type="journal article" date="2023" name="Mol. Phylogenet. Evol.">
        <title>Genome-scale phylogeny and comparative genomics of the fungal order Sordariales.</title>
        <authorList>
            <person name="Hensen N."/>
            <person name="Bonometti L."/>
            <person name="Westerberg I."/>
            <person name="Brannstrom I.O."/>
            <person name="Guillou S."/>
            <person name="Cros-Aarteil S."/>
            <person name="Calhoun S."/>
            <person name="Haridas S."/>
            <person name="Kuo A."/>
            <person name="Mondo S."/>
            <person name="Pangilinan J."/>
            <person name="Riley R."/>
            <person name="LaButti K."/>
            <person name="Andreopoulos B."/>
            <person name="Lipzen A."/>
            <person name="Chen C."/>
            <person name="Yan M."/>
            <person name="Daum C."/>
            <person name="Ng V."/>
            <person name="Clum A."/>
            <person name="Steindorff A."/>
            <person name="Ohm R.A."/>
            <person name="Martin F."/>
            <person name="Silar P."/>
            <person name="Natvig D.O."/>
            <person name="Lalanne C."/>
            <person name="Gautier V."/>
            <person name="Ament-Velasquez S.L."/>
            <person name="Kruys A."/>
            <person name="Hutchinson M.I."/>
            <person name="Powell A.J."/>
            <person name="Barry K."/>
            <person name="Miller A.N."/>
            <person name="Grigoriev I.V."/>
            <person name="Debuchy R."/>
            <person name="Gladieux P."/>
            <person name="Hiltunen Thoren M."/>
            <person name="Johannesson H."/>
        </authorList>
    </citation>
    <scope>NUCLEOTIDE SEQUENCE</scope>
    <source>
        <strain evidence="4">CBS 103.79</strain>
    </source>
</reference>
<dbReference type="PANTHER" id="PTHR41237">
    <property type="entry name" value="37S RIBOSOMAL PROTEIN MRP21, MITOCHONDRIAL"/>
    <property type="match status" value="1"/>
</dbReference>
<sequence length="276" mass="29960">MEFRQVVQSVCRTAAATAAAASPSTTSAAWPALASATRPVLSSFLPHSRPFTTNSKQQHEAAAVAARPQQSMPHPPLIGQFRQGQAAASKANILPPRPAPAKGGLLTFRAAVPKAGSRFPSPSGANTATASWAKPTRSQLLKGSVSGTGSSATDSLLGMPARIAADMQRATGHNMVTWDAAKFTDESYGSEPELRLRPSTGRTVEVRGNVDFARSLRLLQSITAVNNLRNDVRLQRFHERPALKRKRKLRERWRARFRDGFAATKRRVFELKAQGW</sequence>
<evidence type="ECO:0008006" key="6">
    <source>
        <dbReference type="Google" id="ProtNLM"/>
    </source>
</evidence>
<evidence type="ECO:0000256" key="1">
    <source>
        <dbReference type="ARBA" id="ARBA00006640"/>
    </source>
</evidence>
<protein>
    <recommendedName>
        <fullName evidence="6">Ribosomal protein S21</fullName>
    </recommendedName>
</protein>
<comment type="similarity">
    <text evidence="1">Belongs to the bacterial ribosomal protein bS21 family.</text>
</comment>
<dbReference type="Pfam" id="PF01165">
    <property type="entry name" value="Ribosomal_S21"/>
    <property type="match status" value="1"/>
</dbReference>
<reference evidence="4" key="2">
    <citation type="submission" date="2023-05" db="EMBL/GenBank/DDBJ databases">
        <authorList>
            <consortium name="Lawrence Berkeley National Laboratory"/>
            <person name="Steindorff A."/>
            <person name="Hensen N."/>
            <person name="Bonometti L."/>
            <person name="Westerberg I."/>
            <person name="Brannstrom I.O."/>
            <person name="Guillou S."/>
            <person name="Cros-Aarteil S."/>
            <person name="Calhoun S."/>
            <person name="Haridas S."/>
            <person name="Kuo A."/>
            <person name="Mondo S."/>
            <person name="Pangilinan J."/>
            <person name="Riley R."/>
            <person name="Labutti K."/>
            <person name="Andreopoulos B."/>
            <person name="Lipzen A."/>
            <person name="Chen C."/>
            <person name="Yanf M."/>
            <person name="Daum C."/>
            <person name="Ng V."/>
            <person name="Clum A."/>
            <person name="Ohm R."/>
            <person name="Martin F."/>
            <person name="Silar P."/>
            <person name="Natvig D."/>
            <person name="Lalanne C."/>
            <person name="Gautier V."/>
            <person name="Ament-Velasquez S.L."/>
            <person name="Kruys A."/>
            <person name="Hutchinson M.I."/>
            <person name="Powell A.J."/>
            <person name="Barry K."/>
            <person name="Miller A.N."/>
            <person name="Grigoriev I.V."/>
            <person name="Debuchy R."/>
            <person name="Gladieux P."/>
            <person name="Thoren M.H."/>
            <person name="Johannesson H."/>
        </authorList>
    </citation>
    <scope>NUCLEOTIDE SEQUENCE</scope>
    <source>
        <strain evidence="4">CBS 103.79</strain>
    </source>
</reference>
<proteinExistence type="inferred from homology"/>
<name>A0AAN6RQ36_9PEZI</name>
<keyword evidence="3" id="KW-0687">Ribonucleoprotein</keyword>
<gene>
    <name evidence="4" type="ORF">C8A05DRAFT_18791</name>
</gene>
<evidence type="ECO:0000313" key="4">
    <source>
        <dbReference type="EMBL" id="KAK3898669.1"/>
    </source>
</evidence>
<dbReference type="EMBL" id="MU855899">
    <property type="protein sequence ID" value="KAK3898669.1"/>
    <property type="molecule type" value="Genomic_DNA"/>
</dbReference>
<keyword evidence="5" id="KW-1185">Reference proteome</keyword>
<evidence type="ECO:0000256" key="3">
    <source>
        <dbReference type="ARBA" id="ARBA00023274"/>
    </source>
</evidence>
<accession>A0AAN6RQ36</accession>
<dbReference type="InterPro" id="IPR052837">
    <property type="entry name" value="Mitoribosomal_bS21"/>
</dbReference>
<dbReference type="InterPro" id="IPR001911">
    <property type="entry name" value="Ribosomal_bS21"/>
</dbReference>
<evidence type="ECO:0000313" key="5">
    <source>
        <dbReference type="Proteomes" id="UP001303889"/>
    </source>
</evidence>
<keyword evidence="2" id="KW-0689">Ribosomal protein</keyword>
<organism evidence="4 5">
    <name type="scientific">Staphylotrichum tortipilum</name>
    <dbReference type="NCBI Taxonomy" id="2831512"/>
    <lineage>
        <taxon>Eukaryota</taxon>
        <taxon>Fungi</taxon>
        <taxon>Dikarya</taxon>
        <taxon>Ascomycota</taxon>
        <taxon>Pezizomycotina</taxon>
        <taxon>Sordariomycetes</taxon>
        <taxon>Sordariomycetidae</taxon>
        <taxon>Sordariales</taxon>
        <taxon>Chaetomiaceae</taxon>
        <taxon>Staphylotrichum</taxon>
    </lineage>
</organism>
<comment type="caution">
    <text evidence="4">The sequence shown here is derived from an EMBL/GenBank/DDBJ whole genome shotgun (WGS) entry which is preliminary data.</text>
</comment>
<evidence type="ECO:0000256" key="2">
    <source>
        <dbReference type="ARBA" id="ARBA00022980"/>
    </source>
</evidence>
<dbReference type="Proteomes" id="UP001303889">
    <property type="component" value="Unassembled WGS sequence"/>
</dbReference>
<dbReference type="GO" id="GO:0070124">
    <property type="term" value="P:mitochondrial translational initiation"/>
    <property type="evidence" value="ECO:0007669"/>
    <property type="project" value="TreeGrafter"/>
</dbReference>
<dbReference type="PANTHER" id="PTHR41237:SF1">
    <property type="entry name" value="SMALL RIBOSOMAL SUBUNIT PROTEIN BS21M"/>
    <property type="match status" value="1"/>
</dbReference>
<dbReference type="GO" id="GO:0003735">
    <property type="term" value="F:structural constituent of ribosome"/>
    <property type="evidence" value="ECO:0007669"/>
    <property type="project" value="InterPro"/>
</dbReference>